<sequence>MSSKYPPIYPQVQTIVTQPFLVQSYPSNGFATTIVQEQPKDVQHCCHFFLFLLTGGLWAPCWLGACCGCSDLNQTNSEEKKSILLLLSNFLNIYSNDMADETCEILSKLLLPNIQVKLTFNSITNYTTIPITSLTFYQYSLNDLWQLFKYTPMLKYLHFETLDDRSYINNILDPADIYAFHLQQLVVDYSKCSFEIYRLLLKQTPNLKILTINIEYESDIIDDVRWQNLIES</sequence>
<feature type="non-terminal residue" evidence="1">
    <location>
        <position position="232"/>
    </location>
</feature>
<evidence type="ECO:0000313" key="1">
    <source>
        <dbReference type="EMBL" id="CAF3825179.1"/>
    </source>
</evidence>
<dbReference type="Proteomes" id="UP000663881">
    <property type="component" value="Unassembled WGS sequence"/>
</dbReference>
<accession>A0A819D988</accession>
<gene>
    <name evidence="1" type="ORF">OKA104_LOCUS19936</name>
</gene>
<protein>
    <submittedName>
        <fullName evidence="1">Uncharacterized protein</fullName>
    </submittedName>
</protein>
<organism evidence="1 2">
    <name type="scientific">Adineta steineri</name>
    <dbReference type="NCBI Taxonomy" id="433720"/>
    <lineage>
        <taxon>Eukaryota</taxon>
        <taxon>Metazoa</taxon>
        <taxon>Spiralia</taxon>
        <taxon>Gnathifera</taxon>
        <taxon>Rotifera</taxon>
        <taxon>Eurotatoria</taxon>
        <taxon>Bdelloidea</taxon>
        <taxon>Adinetida</taxon>
        <taxon>Adinetidae</taxon>
        <taxon>Adineta</taxon>
    </lineage>
</organism>
<dbReference type="AlphaFoldDB" id="A0A819D988"/>
<proteinExistence type="predicted"/>
<evidence type="ECO:0000313" key="2">
    <source>
        <dbReference type="Proteomes" id="UP000663881"/>
    </source>
</evidence>
<reference evidence="1" key="1">
    <citation type="submission" date="2021-02" db="EMBL/GenBank/DDBJ databases">
        <authorList>
            <person name="Nowell W R."/>
        </authorList>
    </citation>
    <scope>NUCLEOTIDE SEQUENCE</scope>
</reference>
<name>A0A819D988_9BILA</name>
<dbReference type="EMBL" id="CAJOAY010001306">
    <property type="protein sequence ID" value="CAF3825179.1"/>
    <property type="molecule type" value="Genomic_DNA"/>
</dbReference>
<comment type="caution">
    <text evidence="1">The sequence shown here is derived from an EMBL/GenBank/DDBJ whole genome shotgun (WGS) entry which is preliminary data.</text>
</comment>